<dbReference type="PROSITE" id="PS51257">
    <property type="entry name" value="PROKAR_LIPOPROTEIN"/>
    <property type="match status" value="1"/>
</dbReference>
<protein>
    <submittedName>
        <fullName evidence="4">ABC transporter substrate-binding protein</fullName>
    </submittedName>
</protein>
<evidence type="ECO:0000256" key="2">
    <source>
        <dbReference type="SAM" id="SignalP"/>
    </source>
</evidence>
<evidence type="ECO:0000256" key="1">
    <source>
        <dbReference type="ARBA" id="ARBA00022729"/>
    </source>
</evidence>
<dbReference type="CDD" id="cd01004">
    <property type="entry name" value="PBP2_MidA_like"/>
    <property type="match status" value="1"/>
</dbReference>
<dbReference type="PANTHER" id="PTHR35936">
    <property type="entry name" value="MEMBRANE-BOUND LYTIC MUREIN TRANSGLYCOSYLASE F"/>
    <property type="match status" value="1"/>
</dbReference>
<dbReference type="SMART" id="SM00062">
    <property type="entry name" value="PBPb"/>
    <property type="match status" value="1"/>
</dbReference>
<feature type="domain" description="Solute-binding protein family 3/N-terminal" evidence="3">
    <location>
        <begin position="72"/>
        <end position="299"/>
    </location>
</feature>
<name>A0A371PVR4_STRIH</name>
<comment type="caution">
    <text evidence="4">The sequence shown here is derived from an EMBL/GenBank/DDBJ whole genome shotgun (WGS) entry which is preliminary data.</text>
</comment>
<dbReference type="Gene3D" id="3.40.190.10">
    <property type="entry name" value="Periplasmic binding protein-like II"/>
    <property type="match status" value="2"/>
</dbReference>
<proteinExistence type="predicted"/>
<dbReference type="OrthoDB" id="4633994at2"/>
<evidence type="ECO:0000259" key="3">
    <source>
        <dbReference type="SMART" id="SM00062"/>
    </source>
</evidence>
<dbReference type="AlphaFoldDB" id="A0A371PVR4"/>
<dbReference type="EMBL" id="QUAC01000244">
    <property type="protein sequence ID" value="REK86576.1"/>
    <property type="molecule type" value="Genomic_DNA"/>
</dbReference>
<organism evidence="4 5">
    <name type="scientific">Streptomyces inhibens</name>
    <dbReference type="NCBI Taxonomy" id="2293571"/>
    <lineage>
        <taxon>Bacteria</taxon>
        <taxon>Bacillati</taxon>
        <taxon>Actinomycetota</taxon>
        <taxon>Actinomycetes</taxon>
        <taxon>Kitasatosporales</taxon>
        <taxon>Streptomycetaceae</taxon>
        <taxon>Streptomyces</taxon>
    </lineage>
</organism>
<feature type="signal peptide" evidence="2">
    <location>
        <begin position="1"/>
        <end position="22"/>
    </location>
</feature>
<evidence type="ECO:0000313" key="4">
    <source>
        <dbReference type="EMBL" id="REK86576.1"/>
    </source>
</evidence>
<accession>A0A371PVR4</accession>
<keyword evidence="5" id="KW-1185">Reference proteome</keyword>
<dbReference type="Proteomes" id="UP000262477">
    <property type="component" value="Unassembled WGS sequence"/>
</dbReference>
<sequence>MPRTTALRAAALLATAVLTLTACGSGDRAGGAGAAGPAAAEAKIPTTDVVSSVKKDPAAAELLPADIRARGSLSLATSVGTPPGATYLADGKTLAGQDIDFADAVGKVLGLRIDREVSSFEAILPALGSGKYDLGTGNFGVTDERRRTIDFVTYINDGQGFAVRKDSPLKKVTSLKQLCGLTVATGAGTTFEATLEENQHLCKEAGKKPYDVKTYAEQGALWISLQQGRTDVVMSTINGLRYAVKQQPGLRFLNEFKRLDVGFAFKKGTPLAPAVRAAVGQLIKDGTYDRILKKWGTGASAIKTSRISPPEIH</sequence>
<dbReference type="SUPFAM" id="SSF53850">
    <property type="entry name" value="Periplasmic binding protein-like II"/>
    <property type="match status" value="1"/>
</dbReference>
<feature type="chain" id="PRO_5038522582" evidence="2">
    <location>
        <begin position="23"/>
        <end position="313"/>
    </location>
</feature>
<dbReference type="InterPro" id="IPR001638">
    <property type="entry name" value="Solute-binding_3/MltF_N"/>
</dbReference>
<gene>
    <name evidence="4" type="ORF">DY245_31630</name>
</gene>
<dbReference type="Pfam" id="PF00497">
    <property type="entry name" value="SBP_bac_3"/>
    <property type="match status" value="1"/>
</dbReference>
<dbReference type="PANTHER" id="PTHR35936:SF17">
    <property type="entry name" value="ARGININE-BINDING EXTRACELLULAR PROTEIN ARTP"/>
    <property type="match status" value="1"/>
</dbReference>
<evidence type="ECO:0000313" key="5">
    <source>
        <dbReference type="Proteomes" id="UP000262477"/>
    </source>
</evidence>
<reference evidence="4 5" key="1">
    <citation type="submission" date="2018-08" db="EMBL/GenBank/DDBJ databases">
        <title>Streptomyces NEAU-D10 sp. nov., a novel Actinomycete isolated from soil.</title>
        <authorList>
            <person name="Jin L."/>
        </authorList>
    </citation>
    <scope>NUCLEOTIDE SEQUENCE [LARGE SCALE GENOMIC DNA]</scope>
    <source>
        <strain evidence="4 5">NEAU-D10</strain>
    </source>
</reference>
<keyword evidence="1 2" id="KW-0732">Signal</keyword>